<sequence>MSKWLLWMFLTLLTGSPLLSLVLVIVFIFVADRFTWRLLPSPVRMMKRFQRAGYLAGTILTNPHERRARHELADIRVEQKRYAEAVDILKPNLEAGDEDVDTLYLLGVAYLGAGDAQRGELLLDEAAKLDAGYRQGAIDLERGRFRLKRGEVKGAIEALERFCATRLGSVEGRYLLARALAKDGRSADAKRARDAAWNEYVVAPGFQRRRERRWAWLSRPSRPLTYAVLLALVLGTGATMARQMGLFTQRTHRYGGGYGEGYHPGEAPSAAGWEEAGPEIE</sequence>
<evidence type="ECO:0000256" key="1">
    <source>
        <dbReference type="SAM" id="MobiDB-lite"/>
    </source>
</evidence>
<reference evidence="4 5" key="1">
    <citation type="submission" date="2016-10" db="EMBL/GenBank/DDBJ databases">
        <authorList>
            <person name="Varghese N."/>
            <person name="Submissions S."/>
        </authorList>
    </citation>
    <scope>NUCLEOTIDE SEQUENCE [LARGE SCALE GENOMIC DNA]</scope>
    <source>
        <strain evidence="4 5">DSM 16525</strain>
    </source>
</reference>
<name>A0A511STQ6_MYXFU</name>
<keyword evidence="2" id="KW-1133">Transmembrane helix</keyword>
<evidence type="ECO:0000313" key="5">
    <source>
        <dbReference type="Proteomes" id="UP000183760"/>
    </source>
</evidence>
<dbReference type="RefSeq" id="WP_074949537.1">
    <property type="nucleotide sequence ID" value="NZ_BJXR01000006.1"/>
</dbReference>
<evidence type="ECO:0000313" key="3">
    <source>
        <dbReference type="EMBL" id="GEN05306.1"/>
    </source>
</evidence>
<keyword evidence="2" id="KW-0812">Transmembrane</keyword>
<dbReference type="STRING" id="1334629.MFUL124B02_06680"/>
<protein>
    <submittedName>
        <fullName evidence="4">Tetratricopeptide repeat-containing protein</fullName>
    </submittedName>
</protein>
<comment type="caution">
    <text evidence="3">The sequence shown here is derived from an EMBL/GenBank/DDBJ whole genome shotgun (WGS) entry which is preliminary data.</text>
</comment>
<feature type="region of interest" description="Disordered" evidence="1">
    <location>
        <begin position="258"/>
        <end position="281"/>
    </location>
</feature>
<accession>A0A511STQ6</accession>
<evidence type="ECO:0000313" key="4">
    <source>
        <dbReference type="EMBL" id="SET11768.1"/>
    </source>
</evidence>
<feature type="transmembrane region" description="Helical" evidence="2">
    <location>
        <begin position="6"/>
        <end position="31"/>
    </location>
</feature>
<keyword evidence="2" id="KW-0472">Membrane</keyword>
<proteinExistence type="predicted"/>
<reference evidence="3 6" key="2">
    <citation type="submission" date="2019-07" db="EMBL/GenBank/DDBJ databases">
        <title>Whole genome shotgun sequence of Myxococcus fulvus NBRC 100333.</title>
        <authorList>
            <person name="Hosoyama A."/>
            <person name="Uohara A."/>
            <person name="Ohji S."/>
            <person name="Ichikawa N."/>
        </authorList>
    </citation>
    <scope>NUCLEOTIDE SEQUENCE [LARGE SCALE GENOMIC DNA]</scope>
    <source>
        <strain evidence="3 6">NBRC 100333</strain>
    </source>
</reference>
<dbReference type="Gene3D" id="1.25.40.10">
    <property type="entry name" value="Tetratricopeptide repeat domain"/>
    <property type="match status" value="1"/>
</dbReference>
<dbReference type="EMBL" id="BJXR01000006">
    <property type="protein sequence ID" value="GEN05306.1"/>
    <property type="molecule type" value="Genomic_DNA"/>
</dbReference>
<organism evidence="3 6">
    <name type="scientific">Myxococcus fulvus</name>
    <dbReference type="NCBI Taxonomy" id="33"/>
    <lineage>
        <taxon>Bacteria</taxon>
        <taxon>Pseudomonadati</taxon>
        <taxon>Myxococcota</taxon>
        <taxon>Myxococcia</taxon>
        <taxon>Myxococcales</taxon>
        <taxon>Cystobacterineae</taxon>
        <taxon>Myxococcaceae</taxon>
        <taxon>Myxococcus</taxon>
    </lineage>
</organism>
<dbReference type="SUPFAM" id="SSF48452">
    <property type="entry name" value="TPR-like"/>
    <property type="match status" value="1"/>
</dbReference>
<dbReference type="Proteomes" id="UP000321514">
    <property type="component" value="Unassembled WGS sequence"/>
</dbReference>
<evidence type="ECO:0000313" key="6">
    <source>
        <dbReference type="Proteomes" id="UP000321514"/>
    </source>
</evidence>
<keyword evidence="5" id="KW-1185">Reference proteome</keyword>
<evidence type="ECO:0000256" key="2">
    <source>
        <dbReference type="SAM" id="Phobius"/>
    </source>
</evidence>
<dbReference type="Proteomes" id="UP000183760">
    <property type="component" value="Unassembled WGS sequence"/>
</dbReference>
<dbReference type="EMBL" id="FOIB01000001">
    <property type="protein sequence ID" value="SET11768.1"/>
    <property type="molecule type" value="Genomic_DNA"/>
</dbReference>
<gene>
    <name evidence="3" type="ORF">MFU01_03430</name>
    <name evidence="4" type="ORF">SAMN05443572_1011150</name>
</gene>
<dbReference type="AlphaFoldDB" id="A0A511STQ6"/>
<dbReference type="OrthoDB" id="5498607at2"/>
<dbReference type="InterPro" id="IPR011990">
    <property type="entry name" value="TPR-like_helical_dom_sf"/>
</dbReference>